<gene>
    <name evidence="3" type="ORF">CLV40_12839</name>
</gene>
<dbReference type="RefSeq" id="WP_181043865.1">
    <property type="nucleotide sequence ID" value="NZ_CP154825.1"/>
</dbReference>
<evidence type="ECO:0000259" key="2">
    <source>
        <dbReference type="Pfam" id="PF11796"/>
    </source>
</evidence>
<dbReference type="Pfam" id="PF11796">
    <property type="entry name" value="DUF3323"/>
    <property type="match status" value="1"/>
</dbReference>
<dbReference type="AlphaFoldDB" id="A0A2S6GEB8"/>
<keyword evidence="4" id="KW-1185">Reference proteome</keyword>
<dbReference type="InterPro" id="IPR024466">
    <property type="entry name" value="CHP02679_N"/>
</dbReference>
<dbReference type="Pfam" id="PF09664">
    <property type="entry name" value="DUF2399"/>
    <property type="match status" value="1"/>
</dbReference>
<name>A0A2S6GEB8_9PSEU</name>
<comment type="caution">
    <text evidence="3">The sequence shown here is derived from an EMBL/GenBank/DDBJ whole genome shotgun (WGS) entry which is preliminary data.</text>
</comment>
<reference evidence="3 4" key="1">
    <citation type="submission" date="2018-02" db="EMBL/GenBank/DDBJ databases">
        <title>Genomic Encyclopedia of Archaeal and Bacterial Type Strains, Phase II (KMG-II): from individual species to whole genera.</title>
        <authorList>
            <person name="Goeker M."/>
        </authorList>
    </citation>
    <scope>NUCLEOTIDE SEQUENCE [LARGE SCALE GENOMIC DNA]</scope>
    <source>
        <strain evidence="3 4">YU 961-1</strain>
    </source>
</reference>
<proteinExistence type="predicted"/>
<evidence type="ECO:0000259" key="1">
    <source>
        <dbReference type="Pfam" id="PF09664"/>
    </source>
</evidence>
<accession>A0A2S6GEB8</accession>
<feature type="domain" description="Conserved hypothetical protein CHP02679 N terminus" evidence="2">
    <location>
        <begin position="26"/>
        <end position="222"/>
    </location>
</feature>
<evidence type="ECO:0000313" key="3">
    <source>
        <dbReference type="EMBL" id="PPK63426.1"/>
    </source>
</evidence>
<sequence>MTDPLVEFGRPEYEVLWRQARTAVARGQVKLGYKAPTPSAAAAVSTLLDVEVTAGVGRTIAVTDLDARLHTFGTTLNTVLSTLFGDAAATLAPVAPHQADDILLRALVSAGLDVPWAPQWADQARRYAKIPAEHLSTMATQAAAVLARLNLATTPPATWQVRTDLNPALTRGNRLTALVLRGAALAHNTPLPRTPADERRLWERCGVLPDAVSTTVLSWNFPGCEARTSQGLPTHLTIRDRVPPLPGVSICASPTTLDAAIAAGVTHPLLCVSGHLNPVARHILAALRTPRIHTDFDPHGLLIATQAHSLGATPWRLTANDYRDALTTARTNTWDLPPLDAAPPNTPWDPTLPEAMRAGWSIPEEFTIPTLLTDLT</sequence>
<evidence type="ECO:0000313" key="4">
    <source>
        <dbReference type="Proteomes" id="UP000239203"/>
    </source>
</evidence>
<organism evidence="3 4">
    <name type="scientific">Actinokineospora auranticolor</name>
    <dbReference type="NCBI Taxonomy" id="155976"/>
    <lineage>
        <taxon>Bacteria</taxon>
        <taxon>Bacillati</taxon>
        <taxon>Actinomycetota</taxon>
        <taxon>Actinomycetes</taxon>
        <taxon>Pseudonocardiales</taxon>
        <taxon>Pseudonocardiaceae</taxon>
        <taxon>Actinokineospora</taxon>
    </lineage>
</organism>
<feature type="domain" description="DUF2399" evidence="1">
    <location>
        <begin position="248"/>
        <end position="375"/>
    </location>
</feature>
<protein>
    <submittedName>
        <fullName evidence="3">Uncharacterized protein (TIGR02679 family)</fullName>
    </submittedName>
</protein>
<dbReference type="InterPro" id="IPR024465">
    <property type="entry name" value="DUF2399"/>
</dbReference>
<dbReference type="Proteomes" id="UP000239203">
    <property type="component" value="Unassembled WGS sequence"/>
</dbReference>
<dbReference type="EMBL" id="PTIX01000028">
    <property type="protein sequence ID" value="PPK63426.1"/>
    <property type="molecule type" value="Genomic_DNA"/>
</dbReference>